<evidence type="ECO:0000256" key="1">
    <source>
        <dbReference type="ARBA" id="ARBA00004141"/>
    </source>
</evidence>
<accession>A0A1G4U0G9</accession>
<dbReference type="AlphaFoldDB" id="A0A1G4U0G9"/>
<dbReference type="InterPro" id="IPR006480">
    <property type="entry name" value="Phage_holin_4_1"/>
</dbReference>
<dbReference type="OrthoDB" id="88184at2"/>
<keyword evidence="4 6" id="KW-0472">Membrane</keyword>
<protein>
    <submittedName>
        <fullName evidence="7">Toxin secretion/phage lysis holin</fullName>
    </submittedName>
</protein>
<proteinExistence type="inferred from homology"/>
<evidence type="ECO:0000313" key="7">
    <source>
        <dbReference type="EMBL" id="SCW87078.1"/>
    </source>
</evidence>
<keyword evidence="2 6" id="KW-0812">Transmembrane</keyword>
<dbReference type="RefSeq" id="WP_090677394.1">
    <property type="nucleotide sequence ID" value="NZ_FMTT01000085.1"/>
</dbReference>
<dbReference type="GO" id="GO:0016020">
    <property type="term" value="C:membrane"/>
    <property type="evidence" value="ECO:0007669"/>
    <property type="project" value="UniProtKB-SubCell"/>
</dbReference>
<feature type="transmembrane region" description="Helical" evidence="6">
    <location>
        <begin position="57"/>
        <end position="78"/>
    </location>
</feature>
<feature type="transmembrane region" description="Helical" evidence="6">
    <location>
        <begin position="12"/>
        <end position="37"/>
    </location>
</feature>
<comment type="similarity">
    <text evidence="5">Belongs to the bacteriophage holin family. Cp-1 holin subfamily.</text>
</comment>
<dbReference type="Proteomes" id="UP000198601">
    <property type="component" value="Unassembled WGS sequence"/>
</dbReference>
<dbReference type="STRING" id="624147.SAMN04487970_108512"/>
<dbReference type="Pfam" id="PF05105">
    <property type="entry name" value="Phage_holin_4_1"/>
    <property type="match status" value="1"/>
</dbReference>
<dbReference type="NCBIfam" id="TIGR01593">
    <property type="entry name" value="holin_tox_secr"/>
    <property type="match status" value="1"/>
</dbReference>
<name>A0A1G4U0G9_9BACL</name>
<evidence type="ECO:0000256" key="5">
    <source>
        <dbReference type="ARBA" id="ARBA00023600"/>
    </source>
</evidence>
<evidence type="ECO:0000256" key="3">
    <source>
        <dbReference type="ARBA" id="ARBA00022989"/>
    </source>
</evidence>
<sequence>MDKPAFFKTSLGVVGAFISWVVGGLGLAFSILLGLMLLDYATGLMAGYVRKELSSRIGIAGLIRKTYIIILVGCVYMIEISVLKSNGVIGDGVVIAYSVIEFLSIVENGGKLGVPLGPLKNIIAAIKGKTEEGK</sequence>
<keyword evidence="3 6" id="KW-1133">Transmembrane helix</keyword>
<keyword evidence="8" id="KW-1185">Reference proteome</keyword>
<dbReference type="EMBL" id="FMTT01000085">
    <property type="protein sequence ID" value="SCW87078.1"/>
    <property type="molecule type" value="Genomic_DNA"/>
</dbReference>
<gene>
    <name evidence="7" type="ORF">SAMN04487970_108512</name>
</gene>
<evidence type="ECO:0000256" key="4">
    <source>
        <dbReference type="ARBA" id="ARBA00023136"/>
    </source>
</evidence>
<evidence type="ECO:0000313" key="8">
    <source>
        <dbReference type="Proteomes" id="UP000198601"/>
    </source>
</evidence>
<reference evidence="8" key="1">
    <citation type="submission" date="2016-10" db="EMBL/GenBank/DDBJ databases">
        <authorList>
            <person name="Varghese N."/>
            <person name="Submissions S."/>
        </authorList>
    </citation>
    <scope>NUCLEOTIDE SEQUENCE [LARGE SCALE GENOMIC DNA]</scope>
    <source>
        <strain evidence="8">CGMCC 1.8946</strain>
    </source>
</reference>
<comment type="subcellular location">
    <subcellularLocation>
        <location evidence="1">Membrane</location>
        <topology evidence="1">Multi-pass membrane protein</topology>
    </subcellularLocation>
</comment>
<evidence type="ECO:0000256" key="6">
    <source>
        <dbReference type="SAM" id="Phobius"/>
    </source>
</evidence>
<evidence type="ECO:0000256" key="2">
    <source>
        <dbReference type="ARBA" id="ARBA00022692"/>
    </source>
</evidence>
<organism evidence="7 8">
    <name type="scientific">Paenibacillus tianmuensis</name>
    <dbReference type="NCBI Taxonomy" id="624147"/>
    <lineage>
        <taxon>Bacteria</taxon>
        <taxon>Bacillati</taxon>
        <taxon>Bacillota</taxon>
        <taxon>Bacilli</taxon>
        <taxon>Bacillales</taxon>
        <taxon>Paenibacillaceae</taxon>
        <taxon>Paenibacillus</taxon>
    </lineage>
</organism>